<organism evidence="1 2">
    <name type="scientific">Coniosporium tulheliwenetii</name>
    <dbReference type="NCBI Taxonomy" id="3383036"/>
    <lineage>
        <taxon>Eukaryota</taxon>
        <taxon>Fungi</taxon>
        <taxon>Dikarya</taxon>
        <taxon>Ascomycota</taxon>
        <taxon>Pezizomycotina</taxon>
        <taxon>Dothideomycetes</taxon>
        <taxon>Dothideomycetes incertae sedis</taxon>
        <taxon>Coniosporium</taxon>
    </lineage>
</organism>
<name>A0ACC2ZQ43_9PEZI</name>
<gene>
    <name evidence="1" type="ORF">H2199_000406</name>
</gene>
<accession>A0ACC2ZQ43</accession>
<protein>
    <submittedName>
        <fullName evidence="1">Uncharacterized protein</fullName>
    </submittedName>
</protein>
<reference evidence="1" key="1">
    <citation type="submission" date="2022-10" db="EMBL/GenBank/DDBJ databases">
        <title>Culturing micro-colonial fungi from biological soil crusts in the Mojave desert and describing Neophaeococcomyces mojavensis, and introducing the new genera and species Taxawa tesnikishii.</title>
        <authorList>
            <person name="Kurbessoian T."/>
            <person name="Stajich J.E."/>
        </authorList>
    </citation>
    <scope>NUCLEOTIDE SEQUENCE</scope>
    <source>
        <strain evidence="1">JES_115</strain>
    </source>
</reference>
<evidence type="ECO:0000313" key="2">
    <source>
        <dbReference type="Proteomes" id="UP001172680"/>
    </source>
</evidence>
<keyword evidence="2" id="KW-1185">Reference proteome</keyword>
<comment type="caution">
    <text evidence="1">The sequence shown here is derived from an EMBL/GenBank/DDBJ whole genome shotgun (WGS) entry which is preliminary data.</text>
</comment>
<proteinExistence type="predicted"/>
<evidence type="ECO:0000313" key="1">
    <source>
        <dbReference type="EMBL" id="KAJ9649628.1"/>
    </source>
</evidence>
<dbReference type="EMBL" id="JAPDRP010000001">
    <property type="protein sequence ID" value="KAJ9649628.1"/>
    <property type="molecule type" value="Genomic_DNA"/>
</dbReference>
<sequence length="1446" mass="161236">MASSSSAWQLLPRQDSDSTGAFLELISDPFQSQIQQTAFLSSLGTSLLFTLAVALVFCLLRPYNTVVYAPRSRHADEKHAPPPVGKGLFAWITPVRQTNEQQLVEKVGLDAAIFLRFTRMCRNIFLALSVLGCGILIPVNVLGGRSFRNNNSGISAFMTMTPQFMWGNIFWAFVICSYLFTIVICYFLWHNYRAVVRLRRDYFNSPEYQASLHARTLMLTDIPKSLRTDEGIVKIIDDVKPTAEVPRAAIARNAKDLPELVEEHEEAVKELERHLAKYLRNPNKLPAKRPTCKASKNDASYKKGETVDAIDYLTDRIRELEAQIREARESVDKRNAMPYGFASYESIDTAHSVAHASKHKHPEGSTIRLAPKPNDLIWRNLPLSRSTRRWKSVYTNGWVAVLTALWIVPNALIAIFLTNLSNIGKVWPAFQTELNRNPTLWAIIQGIASPAITSAFYFYLPAIFRRLSIRAGDLTKTSRERNVTHKLFLFFLVNNLIAFSIFSAIFGYVSNVIQAKENNSGTWDALQNGHIFTQLMVAFCNVSPFWVTWLLQRNLGAAVDLSQLFNLAWGSFSRKFLSPTPRQLIELSAPQPFDYAGYYNYFLFYASVALVFASYQPLVLPVAALYFYLDGWLKKYLLLYVFITKYESGGMFWRLIFNRFLIATLLGNILTALLIYAQGYSWTMLGCMLPLAVILGGFKWYCMKTFDDAIHFYSTGTKDPEDVARIDKTARKGDRVAVRFGDPVLYKPLITPMVHAKARHLLGEIYRGRLSSEAPINNHATAYSDTFSLHDMSATQPGKAEPPSAPFEIVAEADLDFENYKNRPEFKEEFGGDGECSVMTGGMVRSGSRDSERTYTAEGEAGPGTSYPKGYHQTPYMRTESPAGSYRSADVGDQSRLVGGASPMGVANPGWASAAMVGSGARASPRSRPSPCRAFEAQETLLAVLIQAKKKSAETSGRADSAEAHATPNADTATDSSSQSFYSESSDPTHYTSSTIYMPEPRPRVQDRLPRKVARSAGQASRRIFVGDLDASDADDENDDGSEHVNRRRASAVSRSRDASPLPLDISPGHPFDPWTTGGPSSADISSPLRTLANTLGKSGRDVRRNSRLVEERPRASSSKIVFYDGLARKRERDLGMPWPETKLLPRAIVDNVRRPSDDDIGLQGLGLQTAAGGSKNPQIAALSEPDPRSLMIDEQLKRAGYNPDLLLAQRLQKEVEEKAKKEIEDDKALALQLQQEEEEQRLQASHSKTRSCMICTDSLPPLEFPAGPPTATCSHAVSACQSCLSQWISSEMDAKGWERIGCPECHEQLGYADIRRGASAEDFKKYDRFAALSVLATDPRFRWCVAPGCTSGQIHEEQGGNFFKCAGCGYEHCVRHEIEWHEGESCFLYDYRKSGLQDRDRHRAANEAASQALMQQTTKKCPGVNCGWRIEKNEGCDHMTSDAPD</sequence>
<dbReference type="Proteomes" id="UP001172680">
    <property type="component" value="Unassembled WGS sequence"/>
</dbReference>